<keyword evidence="1" id="KW-0472">Membrane</keyword>
<dbReference type="EMBL" id="CP101989">
    <property type="protein sequence ID" value="UUI65957.1"/>
    <property type="molecule type" value="Genomic_DNA"/>
</dbReference>
<feature type="transmembrane region" description="Helical" evidence="1">
    <location>
        <begin position="80"/>
        <end position="105"/>
    </location>
</feature>
<protein>
    <submittedName>
        <fullName evidence="3">CPBP family intramembrane metalloprotease</fullName>
    </submittedName>
</protein>
<accession>A0ABY5K686</accession>
<dbReference type="Pfam" id="PF02517">
    <property type="entry name" value="Rce1-like"/>
    <property type="match status" value="1"/>
</dbReference>
<proteinExistence type="predicted"/>
<evidence type="ECO:0000313" key="3">
    <source>
        <dbReference type="EMBL" id="UUI65957.1"/>
    </source>
</evidence>
<dbReference type="Proteomes" id="UP001317322">
    <property type="component" value="Chromosome"/>
</dbReference>
<feature type="transmembrane region" description="Helical" evidence="1">
    <location>
        <begin position="274"/>
        <end position="292"/>
    </location>
</feature>
<dbReference type="GO" id="GO:0008237">
    <property type="term" value="F:metallopeptidase activity"/>
    <property type="evidence" value="ECO:0007669"/>
    <property type="project" value="UniProtKB-KW"/>
</dbReference>
<evidence type="ECO:0000313" key="4">
    <source>
        <dbReference type="Proteomes" id="UP001317322"/>
    </source>
</evidence>
<keyword evidence="3" id="KW-0645">Protease</keyword>
<feature type="domain" description="CAAX prenyl protease 2/Lysostaphin resistance protein A-like" evidence="2">
    <location>
        <begin position="161"/>
        <end position="251"/>
    </location>
</feature>
<gene>
    <name evidence="3" type="ORF">NP075_04270</name>
</gene>
<feature type="transmembrane region" description="Helical" evidence="1">
    <location>
        <begin position="159"/>
        <end position="181"/>
    </location>
</feature>
<feature type="transmembrane region" description="Helical" evidence="1">
    <location>
        <begin position="126"/>
        <end position="147"/>
    </location>
</feature>
<evidence type="ECO:0000259" key="2">
    <source>
        <dbReference type="Pfam" id="PF02517"/>
    </source>
</evidence>
<keyword evidence="1" id="KW-1133">Transmembrane helix</keyword>
<keyword evidence="3" id="KW-0378">Hydrolase</keyword>
<reference evidence="3 4" key="1">
    <citation type="submission" date="2022-07" db="EMBL/GenBank/DDBJ databases">
        <title>Novel species in genus cellulomonas.</title>
        <authorList>
            <person name="Ye L."/>
        </authorList>
    </citation>
    <scope>NUCLEOTIDE SEQUENCE [LARGE SCALE GENOMIC DNA]</scope>
    <source>
        <strain evidence="4">zg-Y908</strain>
    </source>
</reference>
<dbReference type="InterPro" id="IPR003675">
    <property type="entry name" value="Rce1/LyrA-like_dom"/>
</dbReference>
<dbReference type="RefSeq" id="WP_227564058.1">
    <property type="nucleotide sequence ID" value="NZ_CP101989.1"/>
</dbReference>
<keyword evidence="4" id="KW-1185">Reference proteome</keyword>
<organism evidence="3 4">
    <name type="scientific">Cellulomonas wangsupingiae</name>
    <dbReference type="NCBI Taxonomy" id="2968085"/>
    <lineage>
        <taxon>Bacteria</taxon>
        <taxon>Bacillati</taxon>
        <taxon>Actinomycetota</taxon>
        <taxon>Actinomycetes</taxon>
        <taxon>Micrococcales</taxon>
        <taxon>Cellulomonadaceae</taxon>
        <taxon>Cellulomonas</taxon>
    </lineage>
</organism>
<keyword evidence="1" id="KW-0812">Transmembrane</keyword>
<feature type="transmembrane region" description="Helical" evidence="1">
    <location>
        <begin position="27"/>
        <end position="60"/>
    </location>
</feature>
<feature type="transmembrane region" description="Helical" evidence="1">
    <location>
        <begin position="193"/>
        <end position="211"/>
    </location>
</feature>
<sequence>MSSAHVVVDRPGTYAYHRLQRTRPGTCWWRPLVVGVVALALYVVLLAVGGVLVLVAAVASGPGGTDTLAALDVADFTDPLAFALGMLTIIAMMPAVLVATWLLGARPVGLLVSVAGRVRWGWTARCLGVAAGLALLLNGGDAVLAALRGQAWEPQVTATSWLLVALVVLLVPAQCVAEEVVFRGYLVQSVGTWLRHPAFAILLPVPLFVLGHTYVNLAMVDTAVWATAMGWLVWRTGGLEAAAAAHVVNNVTVFTLGAVGLADLDLVDIGPVSLAVSTASTLAYVALVEVLVRRTGLPTVRVVRGASPAAAPGAVGAAVGVLPAPAPPSGSGPVTAATSPRP</sequence>
<evidence type="ECO:0000256" key="1">
    <source>
        <dbReference type="SAM" id="Phobius"/>
    </source>
</evidence>
<name>A0ABY5K686_9CELL</name>
<keyword evidence="3" id="KW-0482">Metalloprotease</keyword>